<name>A0A376GAY8_9FLAO</name>
<evidence type="ECO:0000313" key="2">
    <source>
        <dbReference type="Proteomes" id="UP000254737"/>
    </source>
</evidence>
<dbReference type="Proteomes" id="UP000254737">
    <property type="component" value="Unassembled WGS sequence"/>
</dbReference>
<dbReference type="AlphaFoldDB" id="A0A376GAY8"/>
<organism evidence="1 2">
    <name type="scientific">Empedobacter falsenii</name>
    <dbReference type="NCBI Taxonomy" id="343874"/>
    <lineage>
        <taxon>Bacteria</taxon>
        <taxon>Pseudomonadati</taxon>
        <taxon>Bacteroidota</taxon>
        <taxon>Flavobacteriia</taxon>
        <taxon>Flavobacteriales</taxon>
        <taxon>Weeksellaceae</taxon>
        <taxon>Empedobacter</taxon>
    </lineage>
</organism>
<dbReference type="EMBL" id="UFXS01000001">
    <property type="protein sequence ID" value="STD55937.1"/>
    <property type="molecule type" value="Genomic_DNA"/>
</dbReference>
<proteinExistence type="predicted"/>
<reference evidence="1 2" key="1">
    <citation type="submission" date="2018-06" db="EMBL/GenBank/DDBJ databases">
        <authorList>
            <consortium name="Pathogen Informatics"/>
            <person name="Doyle S."/>
        </authorList>
    </citation>
    <scope>NUCLEOTIDE SEQUENCE [LARGE SCALE GENOMIC DNA]</scope>
    <source>
        <strain evidence="1 2">NCTC13456</strain>
    </source>
</reference>
<evidence type="ECO:0000313" key="1">
    <source>
        <dbReference type="EMBL" id="STD55937.1"/>
    </source>
</evidence>
<accession>A0A376GAY8</accession>
<gene>
    <name evidence="1" type="ORF">NCTC13456_01917</name>
</gene>
<sequence length="48" mass="5585">MGSKRFRKEADGTPNSIFRSSLLPAELQLMKTTRLDKFIEEFIKIINL</sequence>
<protein>
    <submittedName>
        <fullName evidence="1">Uncharacterized protein</fullName>
    </submittedName>
</protein>